<feature type="transmembrane region" description="Helical" evidence="2">
    <location>
        <begin position="72"/>
        <end position="96"/>
    </location>
</feature>
<dbReference type="RefSeq" id="WP_256769325.1">
    <property type="nucleotide sequence ID" value="NZ_CP101987.1"/>
</dbReference>
<gene>
    <name evidence="3" type="ORF">NP048_16335</name>
</gene>
<organism evidence="3 4">
    <name type="scientific">Cellulomonas xiejunii</name>
    <dbReference type="NCBI Taxonomy" id="2968083"/>
    <lineage>
        <taxon>Bacteria</taxon>
        <taxon>Bacillati</taxon>
        <taxon>Actinomycetota</taxon>
        <taxon>Actinomycetes</taxon>
        <taxon>Micrococcales</taxon>
        <taxon>Cellulomonadaceae</taxon>
        <taxon>Cellulomonas</taxon>
    </lineage>
</organism>
<keyword evidence="2" id="KW-0812">Transmembrane</keyword>
<keyword evidence="2" id="KW-0472">Membrane</keyword>
<sequence>MTTSSGGAADGWASGPSVPPGTEHIAIELGAARERVEWLAVQNRKLEDDAREYQGAAERYFTITTNMHTSLVAWRMAALVGLAMAGLFGTLVFMLMSRPPA</sequence>
<dbReference type="EMBL" id="CP101987">
    <property type="protein sequence ID" value="UUI71341.1"/>
    <property type="molecule type" value="Genomic_DNA"/>
</dbReference>
<keyword evidence="2" id="KW-1133">Transmembrane helix</keyword>
<evidence type="ECO:0000256" key="1">
    <source>
        <dbReference type="SAM" id="MobiDB-lite"/>
    </source>
</evidence>
<evidence type="ECO:0000313" key="3">
    <source>
        <dbReference type="EMBL" id="UUI71341.1"/>
    </source>
</evidence>
<evidence type="ECO:0000313" key="4">
    <source>
        <dbReference type="Proteomes" id="UP001316384"/>
    </source>
</evidence>
<keyword evidence="4" id="KW-1185">Reference proteome</keyword>
<protein>
    <submittedName>
        <fullName evidence="3">Uncharacterized protein</fullName>
    </submittedName>
</protein>
<feature type="region of interest" description="Disordered" evidence="1">
    <location>
        <begin position="1"/>
        <end position="24"/>
    </location>
</feature>
<evidence type="ECO:0000256" key="2">
    <source>
        <dbReference type="SAM" id="Phobius"/>
    </source>
</evidence>
<accession>A0ABY5KLH2</accession>
<proteinExistence type="predicted"/>
<dbReference type="Proteomes" id="UP001316384">
    <property type="component" value="Chromosome"/>
</dbReference>
<feature type="compositionally biased region" description="Low complexity" evidence="1">
    <location>
        <begin position="1"/>
        <end position="16"/>
    </location>
</feature>
<name>A0ABY5KLH2_9CELL</name>
<reference evidence="3 4" key="1">
    <citation type="submission" date="2022-07" db="EMBL/GenBank/DDBJ databases">
        <title>Novel species in genus cellulomonas.</title>
        <authorList>
            <person name="Ye L."/>
        </authorList>
    </citation>
    <scope>NUCLEOTIDE SEQUENCE [LARGE SCALE GENOMIC DNA]</scope>
    <source>
        <strain evidence="4">zg-B89</strain>
    </source>
</reference>